<dbReference type="RefSeq" id="WP_187037738.1">
    <property type="nucleotide sequence ID" value="NZ_CP060286.1"/>
</dbReference>
<sequence>MENQKQRLIDYAKEQGHTIEGLVAEQESGLNSDREGLREVLTRISSGCIDAVLIESLDRLSRDMSQLMYFVDKLDRLDVKLIAIKGLPCDDWKGILRPYYSLFTPRTIATSD</sequence>
<dbReference type="InterPro" id="IPR050639">
    <property type="entry name" value="SSR_resolvase"/>
</dbReference>
<evidence type="ECO:0000256" key="2">
    <source>
        <dbReference type="ARBA" id="ARBA00023172"/>
    </source>
</evidence>
<evidence type="ECO:0000313" key="5">
    <source>
        <dbReference type="Proteomes" id="UP000515909"/>
    </source>
</evidence>
<dbReference type="InterPro" id="IPR036162">
    <property type="entry name" value="Resolvase-like_N_sf"/>
</dbReference>
<dbReference type="Proteomes" id="UP000515909">
    <property type="component" value="Chromosome"/>
</dbReference>
<dbReference type="PANTHER" id="PTHR30461">
    <property type="entry name" value="DNA-INVERTASE FROM LAMBDOID PROPHAGE"/>
    <property type="match status" value="1"/>
</dbReference>
<dbReference type="PANTHER" id="PTHR30461:SF2">
    <property type="entry name" value="SERINE RECOMBINASE PINE-RELATED"/>
    <property type="match status" value="1"/>
</dbReference>
<dbReference type="InterPro" id="IPR006119">
    <property type="entry name" value="Resolv_N"/>
</dbReference>
<dbReference type="SMART" id="SM00857">
    <property type="entry name" value="Resolvase"/>
    <property type="match status" value="1"/>
</dbReference>
<name>A0A7G8TF85_9FIRM</name>
<dbReference type="SUPFAM" id="SSF53041">
    <property type="entry name" value="Resolvase-like"/>
    <property type="match status" value="1"/>
</dbReference>
<dbReference type="Pfam" id="PF00239">
    <property type="entry name" value="Resolvase"/>
    <property type="match status" value="1"/>
</dbReference>
<dbReference type="EMBL" id="CP060286">
    <property type="protein sequence ID" value="QNK42276.1"/>
    <property type="molecule type" value="Genomic_DNA"/>
</dbReference>
<evidence type="ECO:0000259" key="3">
    <source>
        <dbReference type="PROSITE" id="PS51736"/>
    </source>
</evidence>
<feature type="domain" description="Resolvase/invertase-type recombinase catalytic" evidence="3">
    <location>
        <begin position="1"/>
        <end position="112"/>
    </location>
</feature>
<dbReference type="GO" id="GO:0000150">
    <property type="term" value="F:DNA strand exchange activity"/>
    <property type="evidence" value="ECO:0007669"/>
    <property type="project" value="InterPro"/>
</dbReference>
<keyword evidence="2" id="KW-0233">DNA recombination</keyword>
<reference evidence="4 5" key="1">
    <citation type="submission" date="2020-08" db="EMBL/GenBank/DDBJ databases">
        <title>The isolate Caproiciproducens sp. 7D4C2 produces n-caproate at mildly acidic conditions from hexoses: genome and rBOX comparison with related strains and chain-elongating bacteria.</title>
        <authorList>
            <person name="Esquivel-Elizondo S."/>
            <person name="Bagci C."/>
            <person name="Temovska M."/>
            <person name="Jeon B.S."/>
            <person name="Bessarab I."/>
            <person name="Williams R.B.H."/>
            <person name="Huson D.H."/>
            <person name="Angenent L.T."/>
        </authorList>
    </citation>
    <scope>NUCLEOTIDE SEQUENCE [LARGE SCALE GENOMIC DNA]</scope>
    <source>
        <strain evidence="4 5">7D4C2</strain>
    </source>
</reference>
<gene>
    <name evidence="4" type="ORF">HCR03_08740</name>
</gene>
<keyword evidence="1" id="KW-0238">DNA-binding</keyword>
<accession>A0A7G8TF85</accession>
<dbReference type="PROSITE" id="PS51736">
    <property type="entry name" value="RECOMBINASES_3"/>
    <property type="match status" value="1"/>
</dbReference>
<dbReference type="CDD" id="cd00338">
    <property type="entry name" value="Ser_Recombinase"/>
    <property type="match status" value="1"/>
</dbReference>
<dbReference type="Gene3D" id="3.40.50.1390">
    <property type="entry name" value="Resolvase, N-terminal catalytic domain"/>
    <property type="match status" value="1"/>
</dbReference>
<evidence type="ECO:0000256" key="1">
    <source>
        <dbReference type="ARBA" id="ARBA00023125"/>
    </source>
</evidence>
<protein>
    <submittedName>
        <fullName evidence="4">Recombinase family protein</fullName>
    </submittedName>
</protein>
<evidence type="ECO:0000313" key="4">
    <source>
        <dbReference type="EMBL" id="QNK42276.1"/>
    </source>
</evidence>
<proteinExistence type="predicted"/>
<dbReference type="KEGG" id="cfem:HCR03_08740"/>
<organism evidence="4 5">
    <name type="scientific">Caproicibacter fermentans</name>
    <dbReference type="NCBI Taxonomy" id="2576756"/>
    <lineage>
        <taxon>Bacteria</taxon>
        <taxon>Bacillati</taxon>
        <taxon>Bacillota</taxon>
        <taxon>Clostridia</taxon>
        <taxon>Eubacteriales</taxon>
        <taxon>Acutalibacteraceae</taxon>
        <taxon>Caproicibacter</taxon>
    </lineage>
</organism>
<dbReference type="AlphaFoldDB" id="A0A7G8TF85"/>
<dbReference type="GO" id="GO:0003677">
    <property type="term" value="F:DNA binding"/>
    <property type="evidence" value="ECO:0007669"/>
    <property type="project" value="UniProtKB-KW"/>
</dbReference>